<reference evidence="2" key="1">
    <citation type="submission" date="2014-11" db="EMBL/GenBank/DDBJ databases">
        <authorList>
            <person name="Otto D Thomas"/>
            <person name="Naeem Raeece"/>
        </authorList>
    </citation>
    <scope>NUCLEOTIDE SEQUENCE</scope>
</reference>
<feature type="compositionally biased region" description="Low complexity" evidence="1">
    <location>
        <begin position="77"/>
        <end position="106"/>
    </location>
</feature>
<feature type="region of interest" description="Disordered" evidence="1">
    <location>
        <begin position="77"/>
        <end position="111"/>
    </location>
</feature>
<gene>
    <name evidence="2" type="ORF">Cvel_25861</name>
</gene>
<protein>
    <submittedName>
        <fullName evidence="2">Uncharacterized protein</fullName>
    </submittedName>
</protein>
<proteinExistence type="predicted"/>
<dbReference type="EMBL" id="CDMZ01002182">
    <property type="protein sequence ID" value="CEM41172.1"/>
    <property type="molecule type" value="Genomic_DNA"/>
</dbReference>
<evidence type="ECO:0000313" key="2">
    <source>
        <dbReference type="EMBL" id="CEM41172.1"/>
    </source>
</evidence>
<dbReference type="AlphaFoldDB" id="A0A0G4HBM7"/>
<dbReference type="VEuPathDB" id="CryptoDB:Cvel_25861"/>
<name>A0A0G4HBM7_9ALVE</name>
<sequence length="124" mass="13320">MYGNQYFDDPHAYSLPHAFVPEATYIDEPYGSYTSLAGIQLAPPRHQGAASNVGSMMTPTPAYSQGMYSGADTAVGYGSQAGGYQQQPQTNVQQRNAGNGQQQQQQPRKKPLLCGNLGQGCCQQ</sequence>
<accession>A0A0G4HBM7</accession>
<evidence type="ECO:0000256" key="1">
    <source>
        <dbReference type="SAM" id="MobiDB-lite"/>
    </source>
</evidence>
<organism evidence="2">
    <name type="scientific">Chromera velia CCMP2878</name>
    <dbReference type="NCBI Taxonomy" id="1169474"/>
    <lineage>
        <taxon>Eukaryota</taxon>
        <taxon>Sar</taxon>
        <taxon>Alveolata</taxon>
        <taxon>Colpodellida</taxon>
        <taxon>Chromeraceae</taxon>
        <taxon>Chromera</taxon>
    </lineage>
</organism>